<dbReference type="EMBL" id="VJWA01000002">
    <property type="protein sequence ID" value="TRW14407.1"/>
    <property type="molecule type" value="Genomic_DNA"/>
</dbReference>
<evidence type="ECO:0000256" key="4">
    <source>
        <dbReference type="ARBA" id="ARBA00023004"/>
    </source>
</evidence>
<dbReference type="InterPro" id="IPR036942">
    <property type="entry name" value="Beta-barrel_TonB_sf"/>
</dbReference>
<accession>A0A552U862</accession>
<reference evidence="10 11" key="1">
    <citation type="submission" date="2019-07" db="EMBL/GenBank/DDBJ databases">
        <title>Novel species isolated from glacier.</title>
        <authorList>
            <person name="Liu Q."/>
            <person name="Xin Y.-H."/>
        </authorList>
    </citation>
    <scope>NUCLEOTIDE SEQUENCE [LARGE SCALE GENOMIC DNA]</scope>
    <source>
        <strain evidence="10 11">LB1R16</strain>
    </source>
</reference>
<dbReference type="Pfam" id="PF00593">
    <property type="entry name" value="TonB_dep_Rec_b-barrel"/>
    <property type="match status" value="1"/>
</dbReference>
<keyword evidence="5 7" id="KW-0472">Membrane</keyword>
<evidence type="ECO:0000313" key="11">
    <source>
        <dbReference type="Proteomes" id="UP000317894"/>
    </source>
</evidence>
<protein>
    <submittedName>
        <fullName evidence="10">TonB-dependent receptor</fullName>
    </submittedName>
</protein>
<keyword evidence="8" id="KW-0732">Signal</keyword>
<proteinExistence type="inferred from homology"/>
<dbReference type="Pfam" id="PF07715">
    <property type="entry name" value="Plug"/>
    <property type="match status" value="1"/>
</dbReference>
<evidence type="ECO:0000256" key="5">
    <source>
        <dbReference type="ARBA" id="ARBA00023136"/>
    </source>
</evidence>
<feature type="domain" description="Secretin/TonB short N-terminal" evidence="9">
    <location>
        <begin position="51"/>
        <end position="102"/>
    </location>
</feature>
<dbReference type="InterPro" id="IPR037066">
    <property type="entry name" value="Plug_dom_sf"/>
</dbReference>
<dbReference type="Proteomes" id="UP000317894">
    <property type="component" value="Unassembled WGS sequence"/>
</dbReference>
<feature type="signal peptide" evidence="8">
    <location>
        <begin position="1"/>
        <end position="24"/>
    </location>
</feature>
<dbReference type="OrthoDB" id="176668at2"/>
<dbReference type="Pfam" id="PF07660">
    <property type="entry name" value="STN"/>
    <property type="match status" value="1"/>
</dbReference>
<dbReference type="Gene3D" id="2.40.170.20">
    <property type="entry name" value="TonB-dependent receptor, beta-barrel domain"/>
    <property type="match status" value="1"/>
</dbReference>
<keyword evidence="11" id="KW-1185">Reference proteome</keyword>
<keyword evidence="2" id="KW-0813">Transport</keyword>
<evidence type="ECO:0000256" key="2">
    <source>
        <dbReference type="ARBA" id="ARBA00022448"/>
    </source>
</evidence>
<evidence type="ECO:0000256" key="1">
    <source>
        <dbReference type="ARBA" id="ARBA00004442"/>
    </source>
</evidence>
<sequence>MTPRASIVLPLTAVIAALPAEVMAAPSTPRFSIPASRLSSALTVLARQAGIDVLFADTLVGDRVAPALRGKMTVDAALVSLLDGSGLTFRRTSDGAIVIAAMPAAAPPPKADEAIPEILVIGRRAQNGDIRRTQGDIQPYQVFTNREIEDSHAGSIDSFSRTRLPANAQIISPAQNLRRGQGSTRSEINLRGLGANQTLLLVDGRRMPDVPAIDLINQQPDVNGIPINLIDRIEVLTASAGGIYGIGATSGALNVVLRHDYEGGEVAMTTGITTRGDAFEERLFGRFGISANGGRSGLMVAVGQSRADALRFGDRNYFRRARERALANSPAEFLGEFPIGNSVNIFSRTPLVFNADRGGAALGSTRTTLPLGLDDDPARRDALLLANAGMTQLDPGGGGAKATITSQPETRAIFLDARHDFGGGFIAFGNFLDTRNTGRTVAGVQSNPFTSSLSASDPRNPFQQEIFVTEPSDFTVNSVNRIEVRRYTLGLIAPLPGGWRANIEYSGGGAKSRFEQNAGTETLLGPRRNRFDDGTLRVAGPVATLPGGPLTLSFLGEARRIVTEASELAQTFDTFSFSSDYPRLEQRVLSLYGEARAPLLGARGFLSELEFQLAVRQDWTRTILPGSKTLFGTELPPFITFSGTPAYTVGTRFSPLPGLLVRASIGTGSLPPTANQIGRFTAVGEDYRGDPRRGGRTIGSEGAVTFLDGGNPDLLPERARSFLFGVVVTPAGDHGPRLSIDYTRINKRNEIQSFPFFDVDTLIAEEAKYPRRVIRGPLTAADRALGFTGGPIQTLDFSLLNLGRTRIDAVDVTLDYPFELPRLGGFTAYLKATWEPHYRQQLVDGSPFIERVGSSDGPLELRGNAGVDWSSGPWSAGINAQFYSSYMITNAYVETINNPLLLSFNGMERIPAQVYVDLSGRYRVRDGSAIVPRGTEVRVGIINLFDHRPPTIADLYSSGASYYGDPRQRRVEATLAVPFGK</sequence>
<keyword evidence="3" id="KW-0410">Iron transport</keyword>
<name>A0A552U862_9SPHN</name>
<keyword evidence="7" id="KW-0798">TonB box</keyword>
<comment type="subcellular location">
    <subcellularLocation>
        <location evidence="1 7">Cell outer membrane</location>
    </subcellularLocation>
</comment>
<dbReference type="RefSeq" id="WP_144237612.1">
    <property type="nucleotide sequence ID" value="NZ_VJWA01000002.1"/>
</dbReference>
<dbReference type="SMART" id="SM00965">
    <property type="entry name" value="STN"/>
    <property type="match status" value="1"/>
</dbReference>
<feature type="chain" id="PRO_5021836448" evidence="8">
    <location>
        <begin position="25"/>
        <end position="981"/>
    </location>
</feature>
<comment type="similarity">
    <text evidence="7">Belongs to the TonB-dependent receptor family.</text>
</comment>
<dbReference type="SUPFAM" id="SSF56935">
    <property type="entry name" value="Porins"/>
    <property type="match status" value="1"/>
</dbReference>
<gene>
    <name evidence="10" type="ORF">FMM06_11905</name>
</gene>
<dbReference type="InterPro" id="IPR011662">
    <property type="entry name" value="Secretin/TonB_short_N"/>
</dbReference>
<evidence type="ECO:0000256" key="8">
    <source>
        <dbReference type="SAM" id="SignalP"/>
    </source>
</evidence>
<keyword evidence="6" id="KW-0998">Cell outer membrane</keyword>
<keyword evidence="10" id="KW-0675">Receptor</keyword>
<comment type="caution">
    <text evidence="10">The sequence shown here is derived from an EMBL/GenBank/DDBJ whole genome shotgun (WGS) entry which is preliminary data.</text>
</comment>
<evidence type="ECO:0000313" key="10">
    <source>
        <dbReference type="EMBL" id="TRW14407.1"/>
    </source>
</evidence>
<dbReference type="Gene3D" id="2.170.130.10">
    <property type="entry name" value="TonB-dependent receptor, plug domain"/>
    <property type="match status" value="1"/>
</dbReference>
<keyword evidence="3" id="KW-0406">Ion transport</keyword>
<dbReference type="GO" id="GO:0009279">
    <property type="term" value="C:cell outer membrane"/>
    <property type="evidence" value="ECO:0007669"/>
    <property type="project" value="UniProtKB-SubCell"/>
</dbReference>
<organism evidence="10 11">
    <name type="scientific">Glacieibacterium frigidum</name>
    <dbReference type="NCBI Taxonomy" id="2593303"/>
    <lineage>
        <taxon>Bacteria</taxon>
        <taxon>Pseudomonadati</taxon>
        <taxon>Pseudomonadota</taxon>
        <taxon>Alphaproteobacteria</taxon>
        <taxon>Sphingomonadales</taxon>
        <taxon>Sphingosinicellaceae</taxon>
        <taxon>Glacieibacterium</taxon>
    </lineage>
</organism>
<evidence type="ECO:0000259" key="9">
    <source>
        <dbReference type="SMART" id="SM00965"/>
    </source>
</evidence>
<evidence type="ECO:0000256" key="3">
    <source>
        <dbReference type="ARBA" id="ARBA00022496"/>
    </source>
</evidence>
<dbReference type="PANTHER" id="PTHR47234:SF2">
    <property type="entry name" value="TONB-DEPENDENT RECEPTOR"/>
    <property type="match status" value="1"/>
</dbReference>
<dbReference type="InterPro" id="IPR000531">
    <property type="entry name" value="Beta-barrel_TonB"/>
</dbReference>
<dbReference type="Gene3D" id="3.55.50.30">
    <property type="match status" value="1"/>
</dbReference>
<keyword evidence="4" id="KW-0408">Iron</keyword>
<dbReference type="InterPro" id="IPR012910">
    <property type="entry name" value="Plug_dom"/>
</dbReference>
<dbReference type="PANTHER" id="PTHR47234">
    <property type="match status" value="1"/>
</dbReference>
<dbReference type="AlphaFoldDB" id="A0A552U862"/>
<evidence type="ECO:0000256" key="6">
    <source>
        <dbReference type="ARBA" id="ARBA00023237"/>
    </source>
</evidence>
<dbReference type="GO" id="GO:0006826">
    <property type="term" value="P:iron ion transport"/>
    <property type="evidence" value="ECO:0007669"/>
    <property type="project" value="UniProtKB-KW"/>
</dbReference>
<evidence type="ECO:0000256" key="7">
    <source>
        <dbReference type="RuleBase" id="RU003357"/>
    </source>
</evidence>